<dbReference type="KEGG" id="anr:Ana3638_23370"/>
<gene>
    <name evidence="2" type="ORF">Ana3638_23370</name>
</gene>
<dbReference type="RefSeq" id="WP_161840174.1">
    <property type="nucleotide sequence ID" value="NZ_CP048000.1"/>
</dbReference>
<dbReference type="Pfam" id="PF01243">
    <property type="entry name" value="PNPOx_N"/>
    <property type="match status" value="1"/>
</dbReference>
<evidence type="ECO:0000313" key="2">
    <source>
        <dbReference type="EMBL" id="QHQ63352.1"/>
    </source>
</evidence>
<dbReference type="SUPFAM" id="SSF50475">
    <property type="entry name" value="FMN-binding split barrel"/>
    <property type="match status" value="1"/>
</dbReference>
<dbReference type="InterPro" id="IPR012349">
    <property type="entry name" value="Split_barrel_FMN-bd"/>
</dbReference>
<dbReference type="AlphaFoldDB" id="A0A6P1TSV3"/>
<evidence type="ECO:0000313" key="3">
    <source>
        <dbReference type="Proteomes" id="UP000464314"/>
    </source>
</evidence>
<protein>
    <submittedName>
        <fullName evidence="2">Pyridoxamine 5'-phosphate oxidase family protein</fullName>
    </submittedName>
</protein>
<dbReference type="Gene3D" id="2.30.110.10">
    <property type="entry name" value="Electron Transport, Fmn-binding Protein, Chain A"/>
    <property type="match status" value="1"/>
</dbReference>
<reference evidence="2 3" key="1">
    <citation type="submission" date="2020-01" db="EMBL/GenBank/DDBJ databases">
        <title>Genome analysis of Anaerocolumna sp. CBA3638.</title>
        <authorList>
            <person name="Kim J."/>
            <person name="Roh S.W."/>
        </authorList>
    </citation>
    <scope>NUCLEOTIDE SEQUENCE [LARGE SCALE GENOMIC DNA]</scope>
    <source>
        <strain evidence="2 3">CBA3638</strain>
    </source>
</reference>
<evidence type="ECO:0000259" key="1">
    <source>
        <dbReference type="Pfam" id="PF01243"/>
    </source>
</evidence>
<accession>A0A6P1TSV3</accession>
<feature type="domain" description="Pyridoxamine 5'-phosphate oxidase N-terminal" evidence="1">
    <location>
        <begin position="27"/>
        <end position="150"/>
    </location>
</feature>
<organism evidence="2 3">
    <name type="scientific">Anaerocolumna sedimenticola</name>
    <dbReference type="NCBI Taxonomy" id="2696063"/>
    <lineage>
        <taxon>Bacteria</taxon>
        <taxon>Bacillati</taxon>
        <taxon>Bacillota</taxon>
        <taxon>Clostridia</taxon>
        <taxon>Lachnospirales</taxon>
        <taxon>Lachnospiraceae</taxon>
        <taxon>Anaerocolumna</taxon>
    </lineage>
</organism>
<proteinExistence type="predicted"/>
<sequence>MDYKKAASYWMEKDTKAARMDHNALLAQIEKFIMAHNTCAMATGCGDFVRCTPIEYNYKDGRFWLFSEGGLKFRALEGNKHVCLAIYDGFTGLGQLSGMQITGTAELVEPWTGEYMDLLAFKKINAEKLKQLPVIMSLIKVTPTRIDFLCSEFKNLGFDSRQYLCFSNGNAEV</sequence>
<name>A0A6P1TSV3_9FIRM</name>
<dbReference type="Proteomes" id="UP000464314">
    <property type="component" value="Chromosome"/>
</dbReference>
<dbReference type="InterPro" id="IPR011576">
    <property type="entry name" value="Pyridox_Oxase_N"/>
</dbReference>
<keyword evidence="3" id="KW-1185">Reference proteome</keyword>
<dbReference type="EMBL" id="CP048000">
    <property type="protein sequence ID" value="QHQ63352.1"/>
    <property type="molecule type" value="Genomic_DNA"/>
</dbReference>